<protein>
    <submittedName>
        <fullName evidence="1">CRE-KBP-5 protein</fullName>
    </submittedName>
</protein>
<dbReference type="InterPro" id="IPR048609">
    <property type="entry name" value="Kbp-5"/>
</dbReference>
<dbReference type="GeneID" id="9817808"/>
<dbReference type="EMBL" id="DS268411">
    <property type="protein sequence ID" value="EFP03097.1"/>
    <property type="molecule type" value="Genomic_DNA"/>
</dbReference>
<sequence length="146" mass="17304">MNPEENQKALEQYTQEISTEALKDAKHFLENSLPAGQGVQKDILLAEVLSEEQQIEKNRKTIESSIKEHDDLSTNLPEEELKTLEQLQFERDELQKKRQEENTVIAESYKSIEDIIRMKRETDEMRERYMKKKVELNEIIKKKKVI</sequence>
<dbReference type="KEGG" id="crq:GCK72_001903"/>
<accession>E3LMQ4</accession>
<dbReference type="OrthoDB" id="5821789at2759"/>
<dbReference type="HOGENOM" id="CLU_148881_0_0_1"/>
<dbReference type="GO" id="GO:0000776">
    <property type="term" value="C:kinetochore"/>
    <property type="evidence" value="ECO:0007669"/>
    <property type="project" value="EnsemblMetazoa"/>
</dbReference>
<dbReference type="OMA" id="EFDCANS"/>
<dbReference type="CTD" id="9817808"/>
<gene>
    <name evidence="1" type="primary">Cre-kbp-5</name>
    <name evidence="1" type="ORF">CRE_28489</name>
</gene>
<proteinExistence type="predicted"/>
<dbReference type="eggNOG" id="ENOG502TM1T">
    <property type="taxonomic scope" value="Eukaryota"/>
</dbReference>
<keyword evidence="2" id="KW-1185">Reference proteome</keyword>
<evidence type="ECO:0000313" key="1">
    <source>
        <dbReference type="EMBL" id="EFP03097.1"/>
    </source>
</evidence>
<evidence type="ECO:0000313" key="2">
    <source>
        <dbReference type="Proteomes" id="UP000008281"/>
    </source>
</evidence>
<dbReference type="InParanoid" id="E3LMQ4"/>
<dbReference type="FunCoup" id="E3LMQ4">
    <property type="interactions" value="121"/>
</dbReference>
<dbReference type="Pfam" id="PF20883">
    <property type="entry name" value="Kbp-5"/>
    <property type="match status" value="1"/>
</dbReference>
<name>E3LMQ4_CAERE</name>
<dbReference type="AlphaFoldDB" id="E3LMQ4"/>
<dbReference type="STRING" id="31234.E3LMQ4"/>
<organism evidence="2">
    <name type="scientific">Caenorhabditis remanei</name>
    <name type="common">Caenorhabditis vulgaris</name>
    <dbReference type="NCBI Taxonomy" id="31234"/>
    <lineage>
        <taxon>Eukaryota</taxon>
        <taxon>Metazoa</taxon>
        <taxon>Ecdysozoa</taxon>
        <taxon>Nematoda</taxon>
        <taxon>Chromadorea</taxon>
        <taxon>Rhabditida</taxon>
        <taxon>Rhabditina</taxon>
        <taxon>Rhabditomorpha</taxon>
        <taxon>Rhabditoidea</taxon>
        <taxon>Rhabditidae</taxon>
        <taxon>Peloderinae</taxon>
        <taxon>Caenorhabditis</taxon>
    </lineage>
</organism>
<reference evidence="1" key="1">
    <citation type="submission" date="2007-07" db="EMBL/GenBank/DDBJ databases">
        <title>PCAP assembly of the Caenorhabditis remanei genome.</title>
        <authorList>
            <consortium name="The Caenorhabditis remanei Sequencing Consortium"/>
            <person name="Wilson R.K."/>
        </authorList>
    </citation>
    <scope>NUCLEOTIDE SEQUENCE [LARGE SCALE GENOMIC DNA]</scope>
    <source>
        <strain evidence="1">PB4641</strain>
    </source>
</reference>
<dbReference type="Proteomes" id="UP000008281">
    <property type="component" value="Unassembled WGS sequence"/>
</dbReference>